<accession>A0A559IKD4</accession>
<feature type="chain" id="PRO_5039652608" description="Hydrolase" evidence="1">
    <location>
        <begin position="24"/>
        <end position="238"/>
    </location>
</feature>
<feature type="signal peptide" evidence="1">
    <location>
        <begin position="1"/>
        <end position="23"/>
    </location>
</feature>
<dbReference type="OrthoDB" id="3242865at2"/>
<evidence type="ECO:0008006" key="4">
    <source>
        <dbReference type="Google" id="ProtNLM"/>
    </source>
</evidence>
<keyword evidence="1" id="KW-0732">Signal</keyword>
<gene>
    <name evidence="2" type="ORF">FPZ44_19640</name>
</gene>
<keyword evidence="3" id="KW-1185">Reference proteome</keyword>
<organism evidence="2 3">
    <name type="scientific">Paenibacillus agilis</name>
    <dbReference type="NCBI Taxonomy" id="3020863"/>
    <lineage>
        <taxon>Bacteria</taxon>
        <taxon>Bacillati</taxon>
        <taxon>Bacillota</taxon>
        <taxon>Bacilli</taxon>
        <taxon>Bacillales</taxon>
        <taxon>Paenibacillaceae</taxon>
        <taxon>Paenibacillus</taxon>
    </lineage>
</organism>
<dbReference type="AlphaFoldDB" id="A0A559IKD4"/>
<dbReference type="InterPro" id="IPR024453">
    <property type="entry name" value="Peptidase_C92"/>
</dbReference>
<dbReference type="Pfam" id="PF05708">
    <property type="entry name" value="Peptidase_C92"/>
    <property type="match status" value="1"/>
</dbReference>
<dbReference type="SUPFAM" id="SSF54001">
    <property type="entry name" value="Cysteine proteinases"/>
    <property type="match status" value="1"/>
</dbReference>
<protein>
    <recommendedName>
        <fullName evidence="4">Hydrolase</fullName>
    </recommendedName>
</protein>
<reference evidence="2 3" key="1">
    <citation type="submission" date="2019-07" db="EMBL/GenBank/DDBJ databases">
        <authorList>
            <person name="Kim J."/>
        </authorList>
    </citation>
    <scope>NUCLEOTIDE SEQUENCE [LARGE SCALE GENOMIC DNA]</scope>
    <source>
        <strain evidence="2 3">N4</strain>
    </source>
</reference>
<dbReference type="EMBL" id="VNJK01000003">
    <property type="protein sequence ID" value="TVX88122.1"/>
    <property type="molecule type" value="Genomic_DNA"/>
</dbReference>
<evidence type="ECO:0000313" key="2">
    <source>
        <dbReference type="EMBL" id="TVX88122.1"/>
    </source>
</evidence>
<dbReference type="RefSeq" id="WP_144993009.1">
    <property type="nucleotide sequence ID" value="NZ_VNJK01000003.1"/>
</dbReference>
<dbReference type="Proteomes" id="UP000318102">
    <property type="component" value="Unassembled WGS sequence"/>
</dbReference>
<evidence type="ECO:0000256" key="1">
    <source>
        <dbReference type="SAM" id="SignalP"/>
    </source>
</evidence>
<comment type="caution">
    <text evidence="2">The sequence shown here is derived from an EMBL/GenBank/DDBJ whole genome shotgun (WGS) entry which is preliminary data.</text>
</comment>
<name>A0A559IKD4_9BACL</name>
<dbReference type="Gene3D" id="3.90.1720.10">
    <property type="entry name" value="endopeptidase domain like (from Nostoc punctiforme)"/>
    <property type="match status" value="1"/>
</dbReference>
<sequence length="238" mass="26209">MKLNKFMLLALCAIMLFVIPIQAGASSNEQQLDQIISLHGNGLTKEELKQSIEELSNQTGLSKQQITAQIQNELLDQPEEIIAYGTPVEGGTIQLDSSEKGNLFYQPASFAGVEHGHVGLYYTPSTIVESSSPKYGVILAAVADRKVKSGARILKVKSTSVAQNHSATEWAKSKVGYAYDIKFFDNRFCNTNSYNCSQLVWCAFKQVANIDLDKNGGWGVYPKDIRDSSLITTLKSYN</sequence>
<dbReference type="InterPro" id="IPR038765">
    <property type="entry name" value="Papain-like_cys_pep_sf"/>
</dbReference>
<proteinExistence type="predicted"/>
<evidence type="ECO:0000313" key="3">
    <source>
        <dbReference type="Proteomes" id="UP000318102"/>
    </source>
</evidence>